<gene>
    <name evidence="1" type="ORF">C8F04DRAFT_1197670</name>
</gene>
<keyword evidence="2" id="KW-1185">Reference proteome</keyword>
<protein>
    <submittedName>
        <fullName evidence="1">Uncharacterized protein</fullName>
    </submittedName>
</protein>
<comment type="caution">
    <text evidence="1">The sequence shown here is derived from an EMBL/GenBank/DDBJ whole genome shotgun (WGS) entry which is preliminary data.</text>
</comment>
<dbReference type="Proteomes" id="UP001218188">
    <property type="component" value="Unassembled WGS sequence"/>
</dbReference>
<evidence type="ECO:0000313" key="2">
    <source>
        <dbReference type="Proteomes" id="UP001218188"/>
    </source>
</evidence>
<sequence length="112" mass="12859">MYDMERSLNLDGFFRRASYHLNSLLHDAEANFLQSCATFFRATRDYELAFILEELLSMQFRDDMGVMQLLRGGFLATSHDLDGGHFDSTYGSLRDRFAELESPNVQGYAEAI</sequence>
<proteinExistence type="predicted"/>
<organism evidence="1 2">
    <name type="scientific">Mycena alexandri</name>
    <dbReference type="NCBI Taxonomy" id="1745969"/>
    <lineage>
        <taxon>Eukaryota</taxon>
        <taxon>Fungi</taxon>
        <taxon>Dikarya</taxon>
        <taxon>Basidiomycota</taxon>
        <taxon>Agaricomycotina</taxon>
        <taxon>Agaricomycetes</taxon>
        <taxon>Agaricomycetidae</taxon>
        <taxon>Agaricales</taxon>
        <taxon>Marasmiineae</taxon>
        <taxon>Mycenaceae</taxon>
        <taxon>Mycena</taxon>
    </lineage>
</organism>
<name>A0AAD6S1B7_9AGAR</name>
<accession>A0AAD6S1B7</accession>
<dbReference type="EMBL" id="JARJCM010000293">
    <property type="protein sequence ID" value="KAJ7019411.1"/>
    <property type="molecule type" value="Genomic_DNA"/>
</dbReference>
<reference evidence="1" key="1">
    <citation type="submission" date="2023-03" db="EMBL/GenBank/DDBJ databases">
        <title>Massive genome expansion in bonnet fungi (Mycena s.s.) driven by repeated elements and novel gene families across ecological guilds.</title>
        <authorList>
            <consortium name="Lawrence Berkeley National Laboratory"/>
            <person name="Harder C.B."/>
            <person name="Miyauchi S."/>
            <person name="Viragh M."/>
            <person name="Kuo A."/>
            <person name="Thoen E."/>
            <person name="Andreopoulos B."/>
            <person name="Lu D."/>
            <person name="Skrede I."/>
            <person name="Drula E."/>
            <person name="Henrissat B."/>
            <person name="Morin E."/>
            <person name="Kohler A."/>
            <person name="Barry K."/>
            <person name="LaButti K."/>
            <person name="Morin E."/>
            <person name="Salamov A."/>
            <person name="Lipzen A."/>
            <person name="Mereny Z."/>
            <person name="Hegedus B."/>
            <person name="Baldrian P."/>
            <person name="Stursova M."/>
            <person name="Weitz H."/>
            <person name="Taylor A."/>
            <person name="Grigoriev I.V."/>
            <person name="Nagy L.G."/>
            <person name="Martin F."/>
            <person name="Kauserud H."/>
        </authorList>
    </citation>
    <scope>NUCLEOTIDE SEQUENCE</scope>
    <source>
        <strain evidence="1">CBHHK200</strain>
    </source>
</reference>
<evidence type="ECO:0000313" key="1">
    <source>
        <dbReference type="EMBL" id="KAJ7019411.1"/>
    </source>
</evidence>
<dbReference type="AlphaFoldDB" id="A0AAD6S1B7"/>